<dbReference type="OrthoDB" id="9803416at2"/>
<name>S0LIK0_9ENTE</name>
<protein>
    <recommendedName>
        <fullName evidence="9">Magnesium transporter CorA family protein</fullName>
    </recommendedName>
</protein>
<evidence type="ECO:0000256" key="2">
    <source>
        <dbReference type="ARBA" id="ARBA00009765"/>
    </source>
</evidence>
<dbReference type="SUPFAM" id="SSF144083">
    <property type="entry name" value="Magnesium transport protein CorA, transmembrane region"/>
    <property type="match status" value="1"/>
</dbReference>
<keyword evidence="3 6" id="KW-0812">Transmembrane</keyword>
<keyword evidence="5 6" id="KW-0472">Membrane</keyword>
<dbReference type="Proteomes" id="UP000015961">
    <property type="component" value="Unassembled WGS sequence"/>
</dbReference>
<dbReference type="CDD" id="cd12827">
    <property type="entry name" value="EcCorA_ZntB-like_u2"/>
    <property type="match status" value="1"/>
</dbReference>
<feature type="transmembrane region" description="Helical" evidence="6">
    <location>
        <begin position="260"/>
        <end position="279"/>
    </location>
</feature>
<gene>
    <name evidence="7" type="ORF">I573_00088</name>
</gene>
<keyword evidence="8" id="KW-1185">Reference proteome</keyword>
<organism evidence="7 8">
    <name type="scientific">Enterococcus sulfureus ATCC 49903</name>
    <dbReference type="NCBI Taxonomy" id="1140003"/>
    <lineage>
        <taxon>Bacteria</taxon>
        <taxon>Bacillati</taxon>
        <taxon>Bacillota</taxon>
        <taxon>Bacilli</taxon>
        <taxon>Lactobacillales</taxon>
        <taxon>Enterococcaceae</taxon>
        <taxon>Enterococcus</taxon>
    </lineage>
</organism>
<dbReference type="SUPFAM" id="SSF143865">
    <property type="entry name" value="CorA soluble domain-like"/>
    <property type="match status" value="1"/>
</dbReference>
<evidence type="ECO:0000256" key="4">
    <source>
        <dbReference type="ARBA" id="ARBA00022989"/>
    </source>
</evidence>
<evidence type="ECO:0000313" key="8">
    <source>
        <dbReference type="Proteomes" id="UP000015961"/>
    </source>
</evidence>
<sequence>MFHYYTFINDELHRQDSMQVSTQWIHLEAPDPHEISELIADYQLPRDYVTAILDDAENSRCEQLKQPHFAKQPALVLVQFPRKVAKNQYETYPLSIIFTHTPLVITVSKFPPILFDTCTTDQVPFFVNSPEVHWKISFPILWCLSHSFNLYLKEIKLQLQQIEQQIKVSTENQQLYYMLESQKSLVLIESATKNNLETLMIFSKSEPIKESDLLANYMQDILIETKQSVSSASIHLRLIDQINNTFSAIVSNNLNNVMKFLTSLTLVLTIPTIIGGIYGMNVTLPFEDSKIAFWLIALITASLCITAITILKKKNLL</sequence>
<dbReference type="PANTHER" id="PTHR47891:SF1">
    <property type="entry name" value="CORA-MAGNESIUM AND COBALT TRANSPORTER"/>
    <property type="match status" value="1"/>
</dbReference>
<evidence type="ECO:0008006" key="9">
    <source>
        <dbReference type="Google" id="ProtNLM"/>
    </source>
</evidence>
<dbReference type="PANTHER" id="PTHR47891">
    <property type="entry name" value="TRANSPORTER-RELATED"/>
    <property type="match status" value="1"/>
</dbReference>
<dbReference type="InterPro" id="IPR045863">
    <property type="entry name" value="CorA_TM1_TM2"/>
</dbReference>
<proteinExistence type="inferred from homology"/>
<dbReference type="AlphaFoldDB" id="S0LIK0"/>
<dbReference type="STRING" id="1140003.OMY_00089"/>
<feature type="transmembrane region" description="Helical" evidence="6">
    <location>
        <begin position="291"/>
        <end position="311"/>
    </location>
</feature>
<dbReference type="InterPro" id="IPR047199">
    <property type="entry name" value="CorA-like"/>
</dbReference>
<dbReference type="RefSeq" id="WP_016184581.1">
    <property type="nucleotide sequence ID" value="NZ_ASWO01000001.1"/>
</dbReference>
<dbReference type="eggNOG" id="COG0598">
    <property type="taxonomic scope" value="Bacteria"/>
</dbReference>
<dbReference type="Gene3D" id="3.30.460.20">
    <property type="entry name" value="CorA soluble domain-like"/>
    <property type="match status" value="1"/>
</dbReference>
<evidence type="ECO:0000313" key="7">
    <source>
        <dbReference type="EMBL" id="EOT87033.1"/>
    </source>
</evidence>
<dbReference type="InterPro" id="IPR045861">
    <property type="entry name" value="CorA_cytoplasmic_dom"/>
</dbReference>
<evidence type="ECO:0000256" key="6">
    <source>
        <dbReference type="SAM" id="Phobius"/>
    </source>
</evidence>
<evidence type="ECO:0000256" key="3">
    <source>
        <dbReference type="ARBA" id="ARBA00022692"/>
    </source>
</evidence>
<comment type="similarity">
    <text evidence="2">Belongs to the CorA metal ion transporter (MIT) (TC 1.A.35) family.</text>
</comment>
<dbReference type="PATRIC" id="fig|1140003.3.peg.86"/>
<dbReference type="GO" id="GO:0016020">
    <property type="term" value="C:membrane"/>
    <property type="evidence" value="ECO:0007669"/>
    <property type="project" value="UniProtKB-SubCell"/>
</dbReference>
<reference evidence="7 8" key="1">
    <citation type="submission" date="2013-03" db="EMBL/GenBank/DDBJ databases">
        <title>The Genome Sequence of Enterococcus sulfureus ATCC_49903 (PacBio/Illumina hybrid assembly).</title>
        <authorList>
            <consortium name="The Broad Institute Genomics Platform"/>
            <consortium name="The Broad Institute Genome Sequencing Center for Infectious Disease"/>
            <person name="Earl A."/>
            <person name="Russ C."/>
            <person name="Gilmore M."/>
            <person name="Surin D."/>
            <person name="Walker B."/>
            <person name="Young S."/>
            <person name="Zeng Q."/>
            <person name="Gargeya S."/>
            <person name="Fitzgerald M."/>
            <person name="Haas B."/>
            <person name="Abouelleil A."/>
            <person name="Allen A.W."/>
            <person name="Alvarado L."/>
            <person name="Arachchi H.M."/>
            <person name="Berlin A.M."/>
            <person name="Chapman S.B."/>
            <person name="Gainer-Dewar J."/>
            <person name="Goldberg J."/>
            <person name="Griggs A."/>
            <person name="Gujja S."/>
            <person name="Hansen M."/>
            <person name="Howarth C."/>
            <person name="Imamovic A."/>
            <person name="Ireland A."/>
            <person name="Larimer J."/>
            <person name="McCowan C."/>
            <person name="Murphy C."/>
            <person name="Pearson M."/>
            <person name="Poon T.W."/>
            <person name="Priest M."/>
            <person name="Roberts A."/>
            <person name="Saif S."/>
            <person name="Shea T."/>
            <person name="Sisk P."/>
            <person name="Sykes S."/>
            <person name="Wortman J."/>
            <person name="Nusbaum C."/>
            <person name="Birren B."/>
        </authorList>
    </citation>
    <scope>NUCLEOTIDE SEQUENCE [LARGE SCALE GENOMIC DNA]</scope>
    <source>
        <strain evidence="7 8">ATCC 49903</strain>
    </source>
</reference>
<dbReference type="EMBL" id="ASWO01000001">
    <property type="protein sequence ID" value="EOT87033.1"/>
    <property type="molecule type" value="Genomic_DNA"/>
</dbReference>
<evidence type="ECO:0000256" key="1">
    <source>
        <dbReference type="ARBA" id="ARBA00004141"/>
    </source>
</evidence>
<comment type="subcellular location">
    <subcellularLocation>
        <location evidence="1">Membrane</location>
        <topology evidence="1">Multi-pass membrane protein</topology>
    </subcellularLocation>
</comment>
<dbReference type="GO" id="GO:0046873">
    <property type="term" value="F:metal ion transmembrane transporter activity"/>
    <property type="evidence" value="ECO:0007669"/>
    <property type="project" value="InterPro"/>
</dbReference>
<evidence type="ECO:0000256" key="5">
    <source>
        <dbReference type="ARBA" id="ARBA00023136"/>
    </source>
</evidence>
<comment type="caution">
    <text evidence="7">The sequence shown here is derived from an EMBL/GenBank/DDBJ whole genome shotgun (WGS) entry which is preliminary data.</text>
</comment>
<dbReference type="Pfam" id="PF01544">
    <property type="entry name" value="CorA"/>
    <property type="match status" value="1"/>
</dbReference>
<keyword evidence="4 6" id="KW-1133">Transmembrane helix</keyword>
<dbReference type="Gene3D" id="1.20.58.340">
    <property type="entry name" value="Magnesium transport protein CorA, transmembrane region"/>
    <property type="match status" value="2"/>
</dbReference>
<dbReference type="InterPro" id="IPR002523">
    <property type="entry name" value="MgTranspt_CorA/ZnTranspt_ZntB"/>
</dbReference>
<accession>S0LIK0</accession>